<dbReference type="InterPro" id="IPR045527">
    <property type="entry name" value="DUF6470"/>
</dbReference>
<sequence>MQIPQIRIESTHARIEMSTTTAQQSVEQPQAIVSLEQPKAEMLMETTPGYLTIDQTVAWESMDIKHIFRRVEENAAKGNDAVLSGMARRASEGDELMQIEYGGNPIASQGERNSQILDYGYNIGFIPPPFSVKMNYQPGKLNIYAEAKKVINNTVAQKPIIDYKAGEVHTSMRQHPDLEIDFVNIEV</sequence>
<dbReference type="Pfam" id="PF20074">
    <property type="entry name" value="DUF6470"/>
    <property type="match status" value="1"/>
</dbReference>
<dbReference type="OrthoDB" id="2112831at2"/>
<dbReference type="EMBL" id="SWBM01000002">
    <property type="protein sequence ID" value="TKC17034.1"/>
    <property type="molecule type" value="Genomic_DNA"/>
</dbReference>
<dbReference type="RefSeq" id="WP_136831549.1">
    <property type="nucleotide sequence ID" value="NZ_SWBM01000002.1"/>
</dbReference>
<comment type="caution">
    <text evidence="1">The sequence shown here is derived from an EMBL/GenBank/DDBJ whole genome shotgun (WGS) entry which is preliminary data.</text>
</comment>
<gene>
    <name evidence="1" type="ORF">FA727_13335</name>
</gene>
<name>A0A4U1D4B5_9BACI</name>
<reference evidence="1 2" key="1">
    <citation type="journal article" date="2011" name="J. Microbiol.">
        <title>Bacillus kyonggiensis sp. nov., isolated from soil of a lettuce field.</title>
        <authorList>
            <person name="Dong K."/>
            <person name="Lee S."/>
        </authorList>
    </citation>
    <scope>NUCLEOTIDE SEQUENCE [LARGE SCALE GENOMIC DNA]</scope>
    <source>
        <strain evidence="1 2">NB22</strain>
    </source>
</reference>
<protein>
    <submittedName>
        <fullName evidence="1">Uncharacterized protein</fullName>
    </submittedName>
</protein>
<evidence type="ECO:0000313" key="1">
    <source>
        <dbReference type="EMBL" id="TKC17034.1"/>
    </source>
</evidence>
<keyword evidence="2" id="KW-1185">Reference proteome</keyword>
<dbReference type="Proteomes" id="UP000307756">
    <property type="component" value="Unassembled WGS sequence"/>
</dbReference>
<organism evidence="1 2">
    <name type="scientific">Robertmurraya kyonggiensis</name>
    <dbReference type="NCBI Taxonomy" id="1037680"/>
    <lineage>
        <taxon>Bacteria</taxon>
        <taxon>Bacillati</taxon>
        <taxon>Bacillota</taxon>
        <taxon>Bacilli</taxon>
        <taxon>Bacillales</taxon>
        <taxon>Bacillaceae</taxon>
        <taxon>Robertmurraya</taxon>
    </lineage>
</organism>
<evidence type="ECO:0000313" key="2">
    <source>
        <dbReference type="Proteomes" id="UP000307756"/>
    </source>
</evidence>
<accession>A0A4U1D4B5</accession>
<dbReference type="AlphaFoldDB" id="A0A4U1D4B5"/>
<proteinExistence type="predicted"/>